<proteinExistence type="predicted"/>
<dbReference type="Proteomes" id="UP001419268">
    <property type="component" value="Unassembled WGS sequence"/>
</dbReference>
<evidence type="ECO:0000313" key="2">
    <source>
        <dbReference type="Proteomes" id="UP001419268"/>
    </source>
</evidence>
<dbReference type="EMBL" id="JBBNAG010000010">
    <property type="protein sequence ID" value="KAK9101034.1"/>
    <property type="molecule type" value="Genomic_DNA"/>
</dbReference>
<sequence length="49" mass="5510">MALQIQVSKVAVDSCFWRSTHIVRPRSSNSHGVGILDDSVEQLSSLWRI</sequence>
<name>A0AAP0F5K3_9MAGN</name>
<reference evidence="1 2" key="1">
    <citation type="submission" date="2024-01" db="EMBL/GenBank/DDBJ databases">
        <title>Genome assemblies of Stephania.</title>
        <authorList>
            <person name="Yang L."/>
        </authorList>
    </citation>
    <scope>NUCLEOTIDE SEQUENCE [LARGE SCALE GENOMIC DNA]</scope>
    <source>
        <strain evidence="1">JXDWG</strain>
        <tissue evidence="1">Leaf</tissue>
    </source>
</reference>
<keyword evidence="2" id="KW-1185">Reference proteome</keyword>
<dbReference type="AlphaFoldDB" id="A0AAP0F5K3"/>
<evidence type="ECO:0000313" key="1">
    <source>
        <dbReference type="EMBL" id="KAK9101034.1"/>
    </source>
</evidence>
<organism evidence="1 2">
    <name type="scientific">Stephania cephalantha</name>
    <dbReference type="NCBI Taxonomy" id="152367"/>
    <lineage>
        <taxon>Eukaryota</taxon>
        <taxon>Viridiplantae</taxon>
        <taxon>Streptophyta</taxon>
        <taxon>Embryophyta</taxon>
        <taxon>Tracheophyta</taxon>
        <taxon>Spermatophyta</taxon>
        <taxon>Magnoliopsida</taxon>
        <taxon>Ranunculales</taxon>
        <taxon>Menispermaceae</taxon>
        <taxon>Menispermoideae</taxon>
        <taxon>Cissampelideae</taxon>
        <taxon>Stephania</taxon>
    </lineage>
</organism>
<comment type="caution">
    <text evidence="1">The sequence shown here is derived from an EMBL/GenBank/DDBJ whole genome shotgun (WGS) entry which is preliminary data.</text>
</comment>
<accession>A0AAP0F5K3</accession>
<protein>
    <submittedName>
        <fullName evidence="1">Uncharacterized protein</fullName>
    </submittedName>
</protein>
<gene>
    <name evidence="1" type="ORF">Scep_024464</name>
</gene>